<dbReference type="OrthoDB" id="70030at2759"/>
<reference evidence="2" key="1">
    <citation type="submission" date="2013-12" db="EMBL/GenBank/DDBJ databases">
        <title>The Genome Sequence of Aphanomyces invadans NJM9701.</title>
        <authorList>
            <consortium name="The Broad Institute Genomics Platform"/>
            <person name="Russ C."/>
            <person name="Tyler B."/>
            <person name="van West P."/>
            <person name="Dieguez-Uribeondo J."/>
            <person name="Young S.K."/>
            <person name="Zeng Q."/>
            <person name="Gargeya S."/>
            <person name="Fitzgerald M."/>
            <person name="Abouelleil A."/>
            <person name="Alvarado L."/>
            <person name="Chapman S.B."/>
            <person name="Gainer-Dewar J."/>
            <person name="Goldberg J."/>
            <person name="Griggs A."/>
            <person name="Gujja S."/>
            <person name="Hansen M."/>
            <person name="Howarth C."/>
            <person name="Imamovic A."/>
            <person name="Ireland A."/>
            <person name="Larimer J."/>
            <person name="McCowan C."/>
            <person name="Murphy C."/>
            <person name="Pearson M."/>
            <person name="Poon T.W."/>
            <person name="Priest M."/>
            <person name="Roberts A."/>
            <person name="Saif S."/>
            <person name="Shea T."/>
            <person name="Sykes S."/>
            <person name="Wortman J."/>
            <person name="Nusbaum C."/>
            <person name="Birren B."/>
        </authorList>
    </citation>
    <scope>NUCLEOTIDE SEQUENCE [LARGE SCALE GENOMIC DNA]</scope>
    <source>
        <strain evidence="2">NJM9701</strain>
    </source>
</reference>
<dbReference type="EMBL" id="KI913959">
    <property type="protein sequence ID" value="ETW03579.1"/>
    <property type="molecule type" value="Genomic_DNA"/>
</dbReference>
<feature type="region of interest" description="Disordered" evidence="1">
    <location>
        <begin position="1"/>
        <end position="21"/>
    </location>
</feature>
<gene>
    <name evidence="2" type="ORF">H310_04992</name>
</gene>
<sequence length="96" mass="11213">MEDYMKREEAEAKKKTAKSVDLKKKEEEELQRVQKVVDDLNKKHYRAPVNDVQCSKEREACLQCYRESGTDVLKCKDVSDAFFRCAEAATTEYVKK</sequence>
<dbReference type="PROSITE" id="PS51808">
    <property type="entry name" value="CHCH"/>
    <property type="match status" value="1"/>
</dbReference>
<accession>A0A024UBC2</accession>
<proteinExistence type="predicted"/>
<evidence type="ECO:0000256" key="1">
    <source>
        <dbReference type="SAM" id="MobiDB-lite"/>
    </source>
</evidence>
<dbReference type="PANTHER" id="PTHR47587:SF2">
    <property type="entry name" value="OS05G0103500 PROTEIN"/>
    <property type="match status" value="1"/>
</dbReference>
<evidence type="ECO:0000313" key="2">
    <source>
        <dbReference type="EMBL" id="ETW03579.1"/>
    </source>
</evidence>
<dbReference type="RefSeq" id="XP_008867808.1">
    <property type="nucleotide sequence ID" value="XM_008869586.1"/>
</dbReference>
<name>A0A024UBC2_9STRA</name>
<dbReference type="AlphaFoldDB" id="A0A024UBC2"/>
<organism evidence="2">
    <name type="scientific">Aphanomyces invadans</name>
    <dbReference type="NCBI Taxonomy" id="157072"/>
    <lineage>
        <taxon>Eukaryota</taxon>
        <taxon>Sar</taxon>
        <taxon>Stramenopiles</taxon>
        <taxon>Oomycota</taxon>
        <taxon>Saprolegniomycetes</taxon>
        <taxon>Saprolegniales</taxon>
        <taxon>Verrucalvaceae</taxon>
        <taxon>Aphanomyces</taxon>
    </lineage>
</organism>
<evidence type="ECO:0008006" key="3">
    <source>
        <dbReference type="Google" id="ProtNLM"/>
    </source>
</evidence>
<dbReference type="PANTHER" id="PTHR47587">
    <property type="entry name" value="OS05G0103500 PROTEIN"/>
    <property type="match status" value="1"/>
</dbReference>
<protein>
    <recommendedName>
        <fullName evidence="3">CHCH domain-containing protein</fullName>
    </recommendedName>
</protein>
<dbReference type="GeneID" id="20082042"/>
<dbReference type="VEuPathDB" id="FungiDB:H310_04992"/>